<proteinExistence type="predicted"/>
<protein>
    <submittedName>
        <fullName evidence="1">Uncharacterized protein</fullName>
    </submittedName>
</protein>
<dbReference type="EMBL" id="JAKEVY010000003">
    <property type="protein sequence ID" value="MCF1715227.1"/>
    <property type="molecule type" value="Genomic_DNA"/>
</dbReference>
<dbReference type="RefSeq" id="WP_234866183.1">
    <property type="nucleotide sequence ID" value="NZ_JAKEVY010000003.1"/>
</dbReference>
<reference evidence="1 2" key="1">
    <citation type="submission" date="2022-01" db="EMBL/GenBank/DDBJ databases">
        <title>Flavihumibacter sp. nov., isolated from sediment of a river.</title>
        <authorList>
            <person name="Liu H."/>
        </authorList>
    </citation>
    <scope>NUCLEOTIDE SEQUENCE [LARGE SCALE GENOMIC DNA]</scope>
    <source>
        <strain evidence="1 2">RY-1</strain>
    </source>
</reference>
<evidence type="ECO:0000313" key="1">
    <source>
        <dbReference type="EMBL" id="MCF1715227.1"/>
    </source>
</evidence>
<evidence type="ECO:0000313" key="2">
    <source>
        <dbReference type="Proteomes" id="UP001200145"/>
    </source>
</evidence>
<comment type="caution">
    <text evidence="1">The sequence shown here is derived from an EMBL/GenBank/DDBJ whole genome shotgun (WGS) entry which is preliminary data.</text>
</comment>
<name>A0ABS9BHN2_9BACT</name>
<dbReference type="Proteomes" id="UP001200145">
    <property type="component" value="Unassembled WGS sequence"/>
</dbReference>
<organism evidence="1 2">
    <name type="scientific">Flavihumibacter fluminis</name>
    <dbReference type="NCBI Taxonomy" id="2909236"/>
    <lineage>
        <taxon>Bacteria</taxon>
        <taxon>Pseudomonadati</taxon>
        <taxon>Bacteroidota</taxon>
        <taxon>Chitinophagia</taxon>
        <taxon>Chitinophagales</taxon>
        <taxon>Chitinophagaceae</taxon>
        <taxon>Flavihumibacter</taxon>
    </lineage>
</organism>
<sequence>MKINQIIEKHIELYVNRISSFWEENPQVPLALNEIYFNSEKSVVDLIKKVEINNFYEFKLPIGHKANLGDPDTLGLKKLEILNPISFKEYDLFDRIECKTKEEVNEKYPTAYFLIHKKYSRIIDAKLISLLPDYKKCNNGNRKRVIDDNLSFELDWSISRERAAFPNIEYVFPEFVINFKGEEYYQYLDITNLAFIGGRKSFNVFYDICMQFYYDSTGAIYKGELKEGQPVVYFENRTNLYVITNSKGKIVSWNNYISTVMNLFYIHFTIFENWLIDSISKEVKLS</sequence>
<accession>A0ABS9BHN2</accession>
<keyword evidence="2" id="KW-1185">Reference proteome</keyword>
<gene>
    <name evidence="1" type="ORF">L0U88_11375</name>
</gene>